<proteinExistence type="predicted"/>
<dbReference type="Proteomes" id="UP000075663">
    <property type="component" value="Unassembled WGS sequence"/>
</dbReference>
<dbReference type="SUPFAM" id="SSF53756">
    <property type="entry name" value="UDP-Glycosyltransferase/glycogen phosphorylase"/>
    <property type="match status" value="1"/>
</dbReference>
<evidence type="ECO:0008006" key="3">
    <source>
        <dbReference type="Google" id="ProtNLM"/>
    </source>
</evidence>
<dbReference type="EMBL" id="LRPB01000048">
    <property type="protein sequence ID" value="KYG80080.1"/>
    <property type="molecule type" value="Genomic_DNA"/>
</dbReference>
<accession>A0A150XMX2</accession>
<name>A0A150XMX2_9BACT</name>
<dbReference type="STRING" id="1914963.AWW67_12325"/>
<protein>
    <recommendedName>
        <fullName evidence="3">Glycosyltransferase subfamily 4-like N-terminal domain-containing protein</fullName>
    </recommendedName>
</protein>
<comment type="caution">
    <text evidence="1">The sequence shown here is derived from an EMBL/GenBank/DDBJ whole genome shotgun (WGS) entry which is preliminary data.</text>
</comment>
<organism evidence="1 2">
    <name type="scientific">Roseivirga seohaensis</name>
    <dbReference type="NCBI Taxonomy" id="1914963"/>
    <lineage>
        <taxon>Bacteria</taxon>
        <taxon>Pseudomonadati</taxon>
        <taxon>Bacteroidota</taxon>
        <taxon>Cytophagia</taxon>
        <taxon>Cytophagales</taxon>
        <taxon>Roseivirgaceae</taxon>
        <taxon>Roseivirga</taxon>
    </lineage>
</organism>
<reference evidence="1 2" key="1">
    <citation type="submission" date="2016-01" db="EMBL/GenBank/DDBJ databases">
        <title>Genome sequencing of Roseivirga seohaensis SW-152.</title>
        <authorList>
            <person name="Selvaratnam C."/>
            <person name="Thevarajoo S."/>
            <person name="Goh K.M."/>
            <person name="Ee R."/>
            <person name="Chan K.-G."/>
            <person name="Chong C.S."/>
        </authorList>
    </citation>
    <scope>NUCLEOTIDE SEQUENCE [LARGE SCALE GENOMIC DNA]</scope>
    <source>
        <strain evidence="1 2">SW-152</strain>
    </source>
</reference>
<evidence type="ECO:0000313" key="1">
    <source>
        <dbReference type="EMBL" id="KYG80080.1"/>
    </source>
</evidence>
<dbReference type="AlphaFoldDB" id="A0A150XMX2"/>
<evidence type="ECO:0000313" key="2">
    <source>
        <dbReference type="Proteomes" id="UP000075663"/>
    </source>
</evidence>
<gene>
    <name evidence="1" type="ORF">AWW67_12325</name>
</gene>
<dbReference type="RefSeq" id="WP_062303140.1">
    <property type="nucleotide sequence ID" value="NZ_LRPB01000048.1"/>
</dbReference>
<sequence length="381" mass="43780">MKRALVLSFSDLKYDARVTRQIKWLSTNYEVTVVCFGERLDIENIQYEVIQQIPLTPIKKLLLAISLALRFYNLAYSIQHGYLSVLKRTHLPSFDLIIANDIEALPLALKLKQSAKVFFDAHEYAPRHFEDKLWWKLLFGPWYRHLCEMYILKANIMTTVCSGLANEYMKEFGVKPVVITNATRYYSLETTKVEDTIKMVHHGIINKSRKIENMISLMGLLGDGYHLDLILMLPEYASESTAIYFDNLKAEITKTSNIRILPPLPNEEIVPAINKYDIGLFLLEPINFNYTHALPNKLFDFIQGRLAIAIGPSPEMARIVKKYELGVISSNFSPESLAESIKNLSKRDIEVMKANSSKHALMLSEEHNKEVFLSLLKKLFT</sequence>
<dbReference type="Gene3D" id="3.40.50.2000">
    <property type="entry name" value="Glycogen Phosphorylase B"/>
    <property type="match status" value="1"/>
</dbReference>